<name>A0A0V1BW02_TRISP</name>
<protein>
    <submittedName>
        <fullName evidence="10">Stromal cell-derived factor 2</fullName>
    </submittedName>
</protein>
<evidence type="ECO:0000256" key="7">
    <source>
        <dbReference type="SAM" id="Phobius"/>
    </source>
</evidence>
<dbReference type="Pfam" id="PF13639">
    <property type="entry name" value="zf-RING_2"/>
    <property type="match status" value="1"/>
</dbReference>
<evidence type="ECO:0000259" key="9">
    <source>
        <dbReference type="PROSITE" id="PS50919"/>
    </source>
</evidence>
<feature type="compositionally biased region" description="Polar residues" evidence="6">
    <location>
        <begin position="644"/>
        <end position="654"/>
    </location>
</feature>
<evidence type="ECO:0000256" key="3">
    <source>
        <dbReference type="ARBA" id="ARBA00022771"/>
    </source>
</evidence>
<evidence type="ECO:0000256" key="1">
    <source>
        <dbReference type="ARBA" id="ARBA00022729"/>
    </source>
</evidence>
<feature type="domain" description="MIR" evidence="9">
    <location>
        <begin position="39"/>
        <end position="93"/>
    </location>
</feature>
<dbReference type="SUPFAM" id="SSF82109">
    <property type="entry name" value="MIR domain"/>
    <property type="match status" value="1"/>
</dbReference>
<feature type="compositionally biased region" description="Low complexity" evidence="6">
    <location>
        <begin position="537"/>
        <end position="549"/>
    </location>
</feature>
<dbReference type="InterPro" id="IPR016093">
    <property type="entry name" value="MIR_motif"/>
</dbReference>
<comment type="caution">
    <text evidence="10">The sequence shown here is derived from an EMBL/GenBank/DDBJ whole genome shotgun (WGS) entry which is preliminary data.</text>
</comment>
<feature type="transmembrane region" description="Helical" evidence="7">
    <location>
        <begin position="223"/>
        <end position="245"/>
    </location>
</feature>
<keyword evidence="11" id="KW-1185">Reference proteome</keyword>
<dbReference type="OrthoDB" id="5588846at2759"/>
<keyword evidence="7" id="KW-1133">Transmembrane helix</keyword>
<dbReference type="EMBL" id="JYDH01000009">
    <property type="protein sequence ID" value="KRY41184.1"/>
    <property type="molecule type" value="Genomic_DNA"/>
</dbReference>
<evidence type="ECO:0000256" key="5">
    <source>
        <dbReference type="PROSITE-ProRule" id="PRU00175"/>
    </source>
</evidence>
<evidence type="ECO:0000256" key="2">
    <source>
        <dbReference type="ARBA" id="ARBA00022737"/>
    </source>
</evidence>
<dbReference type="PANTHER" id="PTHR46809">
    <property type="entry name" value="STROMAL CELL-DERIVED FACTOR 2-LIKE PROTEIN"/>
    <property type="match status" value="1"/>
</dbReference>
<dbReference type="SMART" id="SM00184">
    <property type="entry name" value="RING"/>
    <property type="match status" value="1"/>
</dbReference>
<dbReference type="GO" id="GO:0008270">
    <property type="term" value="F:zinc ion binding"/>
    <property type="evidence" value="ECO:0007669"/>
    <property type="project" value="UniProtKB-KW"/>
</dbReference>
<dbReference type="InterPro" id="IPR013083">
    <property type="entry name" value="Znf_RING/FYVE/PHD"/>
</dbReference>
<dbReference type="PROSITE" id="PS50919">
    <property type="entry name" value="MIR"/>
    <property type="match status" value="2"/>
</dbReference>
<dbReference type="PROSITE" id="PS50089">
    <property type="entry name" value="ZF_RING_2"/>
    <property type="match status" value="1"/>
</dbReference>
<dbReference type="InParanoid" id="A0A0V1BW02"/>
<dbReference type="SMART" id="SM00472">
    <property type="entry name" value="MIR"/>
    <property type="match status" value="3"/>
</dbReference>
<feature type="compositionally biased region" description="Acidic residues" evidence="6">
    <location>
        <begin position="520"/>
        <end position="530"/>
    </location>
</feature>
<keyword evidence="3 5" id="KW-0479">Metal-binding</keyword>
<keyword evidence="3 5" id="KW-0863">Zinc-finger</keyword>
<evidence type="ECO:0000259" key="8">
    <source>
        <dbReference type="PROSITE" id="PS50089"/>
    </source>
</evidence>
<keyword evidence="2" id="KW-0677">Repeat</keyword>
<dbReference type="Pfam" id="PF02815">
    <property type="entry name" value="MIR"/>
    <property type="match status" value="1"/>
</dbReference>
<dbReference type="Gene3D" id="3.30.40.10">
    <property type="entry name" value="Zinc/RING finger domain, C3HC4 (zinc finger)"/>
    <property type="match status" value="1"/>
</dbReference>
<keyword evidence="4" id="KW-0862">Zinc</keyword>
<feature type="domain" description="RING-type" evidence="8">
    <location>
        <begin position="472"/>
        <end position="514"/>
    </location>
</feature>
<dbReference type="SUPFAM" id="SSF57850">
    <property type="entry name" value="RING/U-box"/>
    <property type="match status" value="1"/>
</dbReference>
<keyword evidence="1" id="KW-0732">Signal</keyword>
<accession>A0A0V1BW02</accession>
<proteinExistence type="predicted"/>
<keyword evidence="7" id="KW-0472">Membrane</keyword>
<feature type="domain" description="MIR" evidence="9">
    <location>
        <begin position="101"/>
        <end position="157"/>
    </location>
</feature>
<organism evidence="10 11">
    <name type="scientific">Trichinella spiralis</name>
    <name type="common">Trichina worm</name>
    <dbReference type="NCBI Taxonomy" id="6334"/>
    <lineage>
        <taxon>Eukaryota</taxon>
        <taxon>Metazoa</taxon>
        <taxon>Ecdysozoa</taxon>
        <taxon>Nematoda</taxon>
        <taxon>Enoplea</taxon>
        <taxon>Dorylaimia</taxon>
        <taxon>Trichinellida</taxon>
        <taxon>Trichinellidae</taxon>
        <taxon>Trichinella</taxon>
    </lineage>
</organism>
<reference evidence="10 11" key="1">
    <citation type="submission" date="2015-01" db="EMBL/GenBank/DDBJ databases">
        <title>Evolution of Trichinella species and genotypes.</title>
        <authorList>
            <person name="Korhonen P.K."/>
            <person name="Edoardo P."/>
            <person name="Giuseppe L.R."/>
            <person name="Gasser R.B."/>
        </authorList>
    </citation>
    <scope>NUCLEOTIDE SEQUENCE [LARGE SCALE GENOMIC DNA]</scope>
    <source>
        <strain evidence="10">ISS3</strain>
    </source>
</reference>
<feature type="region of interest" description="Disordered" evidence="6">
    <location>
        <begin position="612"/>
        <end position="684"/>
    </location>
</feature>
<sequence>MVNQRQLKIQLDARVQTMGIVNTVLIALLLICEVFGEADDYIGCTSVVKLLNVKIDRRLHSHDVRYGSGSGQQSVTGIADKDDKGSYWVVLAANDNICQRGQPIACNSVIRFQHSSTGCLLHSHSAFACPFSGNQEVSCFGKNGIGDEGDNWIVLCDKKYWEKGDEVQFKHLQTDHYLGMSSRKYDRPIVGQNEVCAFRSDSFPTTWKAVEGIYMKKTGHYRLLYVFFFCSFGRLALQPLFSMFFGPMKQTWNFSTIAQPLVQHSALPLLPKKLQCVSMCTLAVEPILACGQLPPAPTHFNSTPFCISGYYAIARRGNCSFAKKVKKIVLILFSSKVEQLIVSQICRHSMRKKLATQVCLFTMTTMRCFPWLAMVQLLFVFILRPNILLINDYPSKDGYGVLIRLWWSYNNALKFLIPLVAVIGVSFLILLSVVSFRWFRNQQRLQRRRLTRRQLKKIPNRKYKKGDEHEMCAICLEDFADGDKMRLLPCGHVYHCACVDPWLLKNRKVCPVCKRKVTDDSDDSDWDSADEQPAAPSEHSPLFSNLSSSRSSSAGDLQVGNSTFYTNYGSTGCGLCPYSFCRPRAEHDNGMLKQPAKKPSLFHINCSAEETTVPVSSGGQQQQQQQQHAVASTSSASTGVDNLSFVQDSTSISSLAADPSEPTASTSYPAPSSSSDPPATTQLP</sequence>
<dbReference type="AlphaFoldDB" id="A0A0V1BW02"/>
<feature type="transmembrane region" description="Helical" evidence="7">
    <location>
        <begin position="415"/>
        <end position="439"/>
    </location>
</feature>
<evidence type="ECO:0000313" key="11">
    <source>
        <dbReference type="Proteomes" id="UP000054776"/>
    </source>
</evidence>
<dbReference type="PANTHER" id="PTHR46809:SF2">
    <property type="entry name" value="GH21273P"/>
    <property type="match status" value="1"/>
</dbReference>
<feature type="transmembrane region" description="Helical" evidence="7">
    <location>
        <begin position="358"/>
        <end position="383"/>
    </location>
</feature>
<gene>
    <name evidence="10" type="primary">Sdf2</name>
    <name evidence="10" type="ORF">T01_1992</name>
</gene>
<keyword evidence="7" id="KW-0812">Transmembrane</keyword>
<dbReference type="STRING" id="6334.A0A0V1BW02"/>
<dbReference type="Proteomes" id="UP000054776">
    <property type="component" value="Unassembled WGS sequence"/>
</dbReference>
<feature type="compositionally biased region" description="Low complexity" evidence="6">
    <location>
        <begin position="615"/>
        <end position="640"/>
    </location>
</feature>
<evidence type="ECO:0000256" key="6">
    <source>
        <dbReference type="SAM" id="MobiDB-lite"/>
    </source>
</evidence>
<dbReference type="Gene3D" id="2.80.10.50">
    <property type="match status" value="1"/>
</dbReference>
<dbReference type="InterPro" id="IPR036300">
    <property type="entry name" value="MIR_dom_sf"/>
</dbReference>
<dbReference type="FunFam" id="3.30.40.10:FF:000824">
    <property type="entry name" value="E3 ubiquitin-protein ligase RNF13"/>
    <property type="match status" value="1"/>
</dbReference>
<evidence type="ECO:0000313" key="10">
    <source>
        <dbReference type="EMBL" id="KRY41184.1"/>
    </source>
</evidence>
<dbReference type="InterPro" id="IPR001841">
    <property type="entry name" value="Znf_RING"/>
</dbReference>
<feature type="compositionally biased region" description="Low complexity" evidence="6">
    <location>
        <begin position="659"/>
        <end position="684"/>
    </location>
</feature>
<evidence type="ECO:0000256" key="4">
    <source>
        <dbReference type="ARBA" id="ARBA00022833"/>
    </source>
</evidence>
<feature type="region of interest" description="Disordered" evidence="6">
    <location>
        <begin position="516"/>
        <end position="549"/>
    </location>
</feature>